<organism evidence="4 5">
    <name type="scientific">Archangium violaceum Cb vi76</name>
    <dbReference type="NCBI Taxonomy" id="1406225"/>
    <lineage>
        <taxon>Bacteria</taxon>
        <taxon>Pseudomonadati</taxon>
        <taxon>Myxococcota</taxon>
        <taxon>Myxococcia</taxon>
        <taxon>Myxococcales</taxon>
        <taxon>Cystobacterineae</taxon>
        <taxon>Archangiaceae</taxon>
        <taxon>Archangium</taxon>
    </lineage>
</organism>
<protein>
    <submittedName>
        <fullName evidence="4">Formyltetrahydrofolate deformylase</fullName>
    </submittedName>
</protein>
<keyword evidence="1" id="KW-0554">One-carbon metabolism</keyword>
<dbReference type="GO" id="GO:0006189">
    <property type="term" value="P:'de novo' IMP biosynthetic process"/>
    <property type="evidence" value="ECO:0007669"/>
    <property type="project" value="InterPro"/>
</dbReference>
<dbReference type="InterPro" id="IPR036477">
    <property type="entry name" value="Formyl_transf_N_sf"/>
</dbReference>
<dbReference type="AlphaFoldDB" id="A0A084SSF8"/>
<gene>
    <name evidence="4" type="ORF">Q664_22200</name>
</gene>
<dbReference type="PANTHER" id="PTHR42706">
    <property type="entry name" value="FORMYLTETRAHYDROFOLATE DEFORMYLASE"/>
    <property type="match status" value="1"/>
</dbReference>
<dbReference type="Gene3D" id="3.40.50.170">
    <property type="entry name" value="Formyl transferase, N-terminal domain"/>
    <property type="match status" value="1"/>
</dbReference>
<reference evidence="4 5" key="1">
    <citation type="submission" date="2014-07" db="EMBL/GenBank/DDBJ databases">
        <title>Draft Genome Sequence of Gephyronic Acid Producer, Cystobacter violaceus Strain Cb vi76.</title>
        <authorList>
            <person name="Stevens D.C."/>
            <person name="Young J."/>
            <person name="Carmichael R."/>
            <person name="Tan J."/>
            <person name="Taylor R.E."/>
        </authorList>
    </citation>
    <scope>NUCLEOTIDE SEQUENCE [LARGE SCALE GENOMIC DNA]</scope>
    <source>
        <strain evidence="4 5">Cb vi76</strain>
    </source>
</reference>
<accession>A0A084SSF8</accession>
<comment type="caution">
    <text evidence="4">The sequence shown here is derived from an EMBL/GenBank/DDBJ whole genome shotgun (WGS) entry which is preliminary data.</text>
</comment>
<dbReference type="InterPro" id="IPR002376">
    <property type="entry name" value="Formyl_transf_N"/>
</dbReference>
<evidence type="ECO:0000256" key="1">
    <source>
        <dbReference type="ARBA" id="ARBA00022563"/>
    </source>
</evidence>
<dbReference type="SUPFAM" id="SSF53328">
    <property type="entry name" value="Formyltransferase"/>
    <property type="match status" value="1"/>
</dbReference>
<feature type="non-terminal residue" evidence="4">
    <location>
        <position position="64"/>
    </location>
</feature>
<evidence type="ECO:0000313" key="4">
    <source>
        <dbReference type="EMBL" id="KFA91393.1"/>
    </source>
</evidence>
<dbReference type="Pfam" id="PF00551">
    <property type="entry name" value="Formyl_trans_N"/>
    <property type="match status" value="1"/>
</dbReference>
<dbReference type="RefSeq" id="WP_043398772.1">
    <property type="nucleotide sequence ID" value="NZ_JPMI01000143.1"/>
</dbReference>
<dbReference type="GO" id="GO:0008864">
    <property type="term" value="F:formyltetrahydrofolate deformylase activity"/>
    <property type="evidence" value="ECO:0007669"/>
    <property type="project" value="InterPro"/>
</dbReference>
<sequence>MPWPCRRGYIFVHEPIAGNKAEQERRILARLAEERVDLVVLARYMQILTGDFVAAYPNRIINIH</sequence>
<evidence type="ECO:0000259" key="3">
    <source>
        <dbReference type="Pfam" id="PF00551"/>
    </source>
</evidence>
<dbReference type="PANTHER" id="PTHR42706:SF1">
    <property type="entry name" value="FORMYLTETRAHYDROFOLATE DEFORMYLASE 2, MITOCHONDRIAL"/>
    <property type="match status" value="1"/>
</dbReference>
<evidence type="ECO:0000256" key="2">
    <source>
        <dbReference type="ARBA" id="ARBA00022801"/>
    </source>
</evidence>
<proteinExistence type="predicted"/>
<dbReference type="Proteomes" id="UP000028547">
    <property type="component" value="Unassembled WGS sequence"/>
</dbReference>
<keyword evidence="2" id="KW-0378">Hydrolase</keyword>
<dbReference type="GO" id="GO:0006730">
    <property type="term" value="P:one-carbon metabolic process"/>
    <property type="evidence" value="ECO:0007669"/>
    <property type="project" value="UniProtKB-KW"/>
</dbReference>
<dbReference type="EMBL" id="JPMI01000143">
    <property type="protein sequence ID" value="KFA91393.1"/>
    <property type="molecule type" value="Genomic_DNA"/>
</dbReference>
<feature type="domain" description="Formyl transferase N-terminal" evidence="3">
    <location>
        <begin position="17"/>
        <end position="64"/>
    </location>
</feature>
<dbReference type="InterPro" id="IPR004810">
    <property type="entry name" value="PurU"/>
</dbReference>
<name>A0A084SSF8_9BACT</name>
<evidence type="ECO:0000313" key="5">
    <source>
        <dbReference type="Proteomes" id="UP000028547"/>
    </source>
</evidence>